<dbReference type="Proteomes" id="UP000050424">
    <property type="component" value="Unassembled WGS sequence"/>
</dbReference>
<dbReference type="GO" id="GO:0047710">
    <property type="term" value="F:bis(5'-adenosyl)-triphosphatase activity"/>
    <property type="evidence" value="ECO:0007669"/>
    <property type="project" value="UniProtKB-UniRule"/>
</dbReference>
<dbReference type="Gene3D" id="3.30.428.10">
    <property type="entry name" value="HIT-like"/>
    <property type="match status" value="1"/>
</dbReference>
<dbReference type="InterPro" id="IPR011146">
    <property type="entry name" value="HIT-like"/>
</dbReference>
<dbReference type="CDD" id="cd01275">
    <property type="entry name" value="FHIT"/>
    <property type="match status" value="1"/>
</dbReference>
<evidence type="ECO:0000256" key="5">
    <source>
        <dbReference type="PIRSR" id="PIRSR639383-3"/>
    </source>
</evidence>
<evidence type="ECO:0000259" key="9">
    <source>
        <dbReference type="PROSITE" id="PS51084"/>
    </source>
</evidence>
<feature type="binding site" evidence="4">
    <location>
        <position position="108"/>
    </location>
    <ligand>
        <name>substrate</name>
    </ligand>
</feature>
<comment type="catalytic activity">
    <reaction evidence="7">
        <text>P(1),P(3)-bis(5'-adenosyl) triphosphate + H2O = AMP + ADP + 2 H(+)</text>
        <dbReference type="Rhea" id="RHEA:13893"/>
        <dbReference type="ChEBI" id="CHEBI:15377"/>
        <dbReference type="ChEBI" id="CHEBI:15378"/>
        <dbReference type="ChEBI" id="CHEBI:58529"/>
        <dbReference type="ChEBI" id="CHEBI:456215"/>
        <dbReference type="ChEBI" id="CHEBI:456216"/>
        <dbReference type="EC" id="3.6.1.29"/>
    </reaction>
</comment>
<feature type="binding site" evidence="4">
    <location>
        <position position="170"/>
    </location>
    <ligand>
        <name>substrate</name>
    </ligand>
</feature>
<feature type="active site" description="Tele-AMP-histidine intermediate" evidence="3">
    <location>
        <position position="183"/>
    </location>
</feature>
<dbReference type="EMBL" id="LKCW01000098">
    <property type="protein sequence ID" value="KPM39794.1"/>
    <property type="molecule type" value="Genomic_DNA"/>
</dbReference>
<comment type="cofactor">
    <cofactor evidence="7">
        <name>Mn(2+)</name>
        <dbReference type="ChEBI" id="CHEBI:29035"/>
    </cofactor>
</comment>
<dbReference type="PROSITE" id="PS51084">
    <property type="entry name" value="HIT_2"/>
    <property type="match status" value="1"/>
</dbReference>
<keyword evidence="11" id="KW-1185">Reference proteome</keyword>
<name>A0A0P7AZ73_9HYPO</name>
<feature type="region of interest" description="Disordered" evidence="8">
    <location>
        <begin position="213"/>
        <end position="244"/>
    </location>
</feature>
<dbReference type="GO" id="GO:0000166">
    <property type="term" value="F:nucleotide binding"/>
    <property type="evidence" value="ECO:0007669"/>
    <property type="project" value="UniProtKB-KW"/>
</dbReference>
<feature type="domain" description="HIT" evidence="9">
    <location>
        <begin position="83"/>
        <end position="196"/>
    </location>
</feature>
<dbReference type="STRING" id="78410.A0A0P7AZ73"/>
<proteinExistence type="predicted"/>
<dbReference type="PANTHER" id="PTHR46243:SF1">
    <property type="entry name" value="BIS(5'-ADENOSYL)-TRIPHOSPHATASE"/>
    <property type="match status" value="1"/>
</dbReference>
<feature type="site" description="Important for induction of apoptosis" evidence="5">
    <location>
        <position position="201"/>
    </location>
</feature>
<dbReference type="InterPro" id="IPR051884">
    <property type="entry name" value="Bis(5'-adenosyl)-TPase_reg"/>
</dbReference>
<dbReference type="Pfam" id="PF01230">
    <property type="entry name" value="HIT"/>
    <property type="match status" value="1"/>
</dbReference>
<accession>A0A0P7AZ73</accession>
<evidence type="ECO:0000256" key="3">
    <source>
        <dbReference type="PIRSR" id="PIRSR639383-1"/>
    </source>
</evidence>
<dbReference type="PANTHER" id="PTHR46243">
    <property type="entry name" value="BIS(5'-ADENOSYL)-TRIPHOSPHATASE"/>
    <property type="match status" value="1"/>
</dbReference>
<keyword evidence="1 7" id="KW-0547">Nucleotide-binding</keyword>
<dbReference type="InterPro" id="IPR019808">
    <property type="entry name" value="Histidine_triad_CS"/>
</dbReference>
<dbReference type="InterPro" id="IPR036265">
    <property type="entry name" value="HIT-like_sf"/>
</dbReference>
<feature type="binding site" evidence="4">
    <location>
        <position position="185"/>
    </location>
    <ligand>
        <name>substrate</name>
    </ligand>
</feature>
<evidence type="ECO:0000256" key="4">
    <source>
        <dbReference type="PIRSR" id="PIRSR639383-2"/>
    </source>
</evidence>
<sequence length="263" mass="28607">MTSASYPRLTATPSHVALTAPTPQLTSTQLEIREAAARCLQVRGAARSRHRSMLALRAWISTTFSRAGRGVKSIMTSTDTGARMIKFGPFEVTKQVFLTTPHSFALVNLKPLIPGHILVCPHAPHQRITDLTPEEVADLFTTVQLTQRLLARAYFPRPVPDAGSFSVAVQDGAAAGQTVPHVHVHVIPRQVGDLGTPDAVYVKMAGEDGNVGGALWDREMGRRPAPGGGLPRVDDEDRHPRGKEEMLEEAARYKALLREMGVE</sequence>
<dbReference type="InterPro" id="IPR039383">
    <property type="entry name" value="FHIT"/>
</dbReference>
<feature type="short sequence motif" description="Histidine triad motif" evidence="6">
    <location>
        <begin position="181"/>
        <end position="185"/>
    </location>
</feature>
<dbReference type="EC" id="3.6.1.29" evidence="7"/>
<evidence type="ECO:0000256" key="2">
    <source>
        <dbReference type="ARBA" id="ARBA00022801"/>
    </source>
</evidence>
<comment type="caution">
    <text evidence="10">The sequence shown here is derived from an EMBL/GenBank/DDBJ whole genome shotgun (WGS) entry which is preliminary data.</text>
</comment>
<evidence type="ECO:0000256" key="8">
    <source>
        <dbReference type="SAM" id="MobiDB-lite"/>
    </source>
</evidence>
<dbReference type="PROSITE" id="PS00892">
    <property type="entry name" value="HIT_1"/>
    <property type="match status" value="1"/>
</dbReference>
<dbReference type="SUPFAM" id="SSF54197">
    <property type="entry name" value="HIT-like"/>
    <property type="match status" value="1"/>
</dbReference>
<evidence type="ECO:0000313" key="10">
    <source>
        <dbReference type="EMBL" id="KPM39794.1"/>
    </source>
</evidence>
<protein>
    <recommendedName>
        <fullName evidence="7">Bis(5'-adenosyl)-triphosphatase</fullName>
        <ecNumber evidence="7">3.6.1.29</ecNumber>
    </recommendedName>
</protein>
<evidence type="ECO:0000256" key="7">
    <source>
        <dbReference type="RuleBase" id="RU366076"/>
    </source>
</evidence>
<dbReference type="AlphaFoldDB" id="A0A0P7AZ73"/>
<evidence type="ECO:0000256" key="6">
    <source>
        <dbReference type="PROSITE-ProRule" id="PRU00464"/>
    </source>
</evidence>
<feature type="binding site" evidence="4">
    <location>
        <begin position="176"/>
        <end position="179"/>
    </location>
    <ligand>
        <name>substrate</name>
    </ligand>
</feature>
<reference evidence="10 11" key="1">
    <citation type="submission" date="2015-09" db="EMBL/GenBank/DDBJ databases">
        <title>Draft genome of a European isolate of the apple canker pathogen Neonectria ditissima.</title>
        <authorList>
            <person name="Gomez-Cortecero A."/>
            <person name="Harrison R.J."/>
            <person name="Armitage A.D."/>
        </authorList>
    </citation>
    <scope>NUCLEOTIDE SEQUENCE [LARGE SCALE GENOMIC DNA]</scope>
    <source>
        <strain evidence="10 11">R09/05</strain>
    </source>
</reference>
<dbReference type="OrthoDB" id="680339at2759"/>
<evidence type="ECO:0000313" key="11">
    <source>
        <dbReference type="Proteomes" id="UP000050424"/>
    </source>
</evidence>
<organism evidence="10 11">
    <name type="scientific">Neonectria ditissima</name>
    <dbReference type="NCBI Taxonomy" id="78410"/>
    <lineage>
        <taxon>Eukaryota</taxon>
        <taxon>Fungi</taxon>
        <taxon>Dikarya</taxon>
        <taxon>Ascomycota</taxon>
        <taxon>Pezizomycotina</taxon>
        <taxon>Sordariomycetes</taxon>
        <taxon>Hypocreomycetidae</taxon>
        <taxon>Hypocreales</taxon>
        <taxon>Nectriaceae</taxon>
        <taxon>Neonectria</taxon>
    </lineage>
</organism>
<feature type="compositionally biased region" description="Basic and acidic residues" evidence="8">
    <location>
        <begin position="232"/>
        <end position="244"/>
    </location>
</feature>
<gene>
    <name evidence="10" type="ORF">AK830_g6795</name>
</gene>
<keyword evidence="2 7" id="KW-0378">Hydrolase</keyword>
<evidence type="ECO:0000256" key="1">
    <source>
        <dbReference type="ARBA" id="ARBA00022741"/>
    </source>
</evidence>
<dbReference type="FunFam" id="3.30.428.10:FF:000011">
    <property type="entry name" value="Fragile histidine triad"/>
    <property type="match status" value="1"/>
</dbReference>